<feature type="compositionally biased region" description="Pro residues" evidence="1">
    <location>
        <begin position="88"/>
        <end position="100"/>
    </location>
</feature>
<evidence type="ECO:0000256" key="1">
    <source>
        <dbReference type="SAM" id="MobiDB-lite"/>
    </source>
</evidence>
<accession>B9FSV7</accession>
<dbReference type="AlphaFoldDB" id="B9FSV7"/>
<sequence length="111" mass="11618">MLAGSAVRGDQHDLRRREGRLAAATTLSPKGSKRRQRRWLSPLFVPTADAYGGGGGAVDRARRGVHAQPLPPAAVVRVPRRAGRRPRPCPPPGEPPPEGPLPAAASPAATS</sequence>
<gene>
    <name evidence="2" type="ORF">OsJ_21065</name>
</gene>
<evidence type="ECO:0000313" key="2">
    <source>
        <dbReference type="EMBL" id="EEE65568.1"/>
    </source>
</evidence>
<dbReference type="EMBL" id="CM000143">
    <property type="protein sequence ID" value="EEE65568.1"/>
    <property type="molecule type" value="Genomic_DNA"/>
</dbReference>
<organism evidence="2">
    <name type="scientific">Oryza sativa subsp. japonica</name>
    <name type="common">Rice</name>
    <dbReference type="NCBI Taxonomy" id="39947"/>
    <lineage>
        <taxon>Eukaryota</taxon>
        <taxon>Viridiplantae</taxon>
        <taxon>Streptophyta</taxon>
        <taxon>Embryophyta</taxon>
        <taxon>Tracheophyta</taxon>
        <taxon>Spermatophyta</taxon>
        <taxon>Magnoliopsida</taxon>
        <taxon>Liliopsida</taxon>
        <taxon>Poales</taxon>
        <taxon>Poaceae</taxon>
        <taxon>BOP clade</taxon>
        <taxon>Oryzoideae</taxon>
        <taxon>Oryzeae</taxon>
        <taxon>Oryzinae</taxon>
        <taxon>Oryza</taxon>
        <taxon>Oryza sativa</taxon>
    </lineage>
</organism>
<feature type="region of interest" description="Disordered" evidence="1">
    <location>
        <begin position="1"/>
        <end position="111"/>
    </location>
</feature>
<name>B9FSV7_ORYSJ</name>
<feature type="compositionally biased region" description="Low complexity" evidence="1">
    <location>
        <begin position="101"/>
        <end position="111"/>
    </location>
</feature>
<reference evidence="2" key="1">
    <citation type="journal article" date="2005" name="PLoS Biol.">
        <title>The genomes of Oryza sativa: a history of duplications.</title>
        <authorList>
            <person name="Yu J."/>
            <person name="Wang J."/>
            <person name="Lin W."/>
            <person name="Li S."/>
            <person name="Li H."/>
            <person name="Zhou J."/>
            <person name="Ni P."/>
            <person name="Dong W."/>
            <person name="Hu S."/>
            <person name="Zeng C."/>
            <person name="Zhang J."/>
            <person name="Zhang Y."/>
            <person name="Li R."/>
            <person name="Xu Z."/>
            <person name="Li S."/>
            <person name="Li X."/>
            <person name="Zheng H."/>
            <person name="Cong L."/>
            <person name="Lin L."/>
            <person name="Yin J."/>
            <person name="Geng J."/>
            <person name="Li G."/>
            <person name="Shi J."/>
            <person name="Liu J."/>
            <person name="Lv H."/>
            <person name="Li J."/>
            <person name="Wang J."/>
            <person name="Deng Y."/>
            <person name="Ran L."/>
            <person name="Shi X."/>
            <person name="Wang X."/>
            <person name="Wu Q."/>
            <person name="Li C."/>
            <person name="Ren X."/>
            <person name="Wang J."/>
            <person name="Wang X."/>
            <person name="Li D."/>
            <person name="Liu D."/>
            <person name="Zhang X."/>
            <person name="Ji Z."/>
            <person name="Zhao W."/>
            <person name="Sun Y."/>
            <person name="Zhang Z."/>
            <person name="Bao J."/>
            <person name="Han Y."/>
            <person name="Dong L."/>
            <person name="Ji J."/>
            <person name="Chen P."/>
            <person name="Wu S."/>
            <person name="Liu J."/>
            <person name="Xiao Y."/>
            <person name="Bu D."/>
            <person name="Tan J."/>
            <person name="Yang L."/>
            <person name="Ye C."/>
            <person name="Zhang J."/>
            <person name="Xu J."/>
            <person name="Zhou Y."/>
            <person name="Yu Y."/>
            <person name="Zhang B."/>
            <person name="Zhuang S."/>
            <person name="Wei H."/>
            <person name="Liu B."/>
            <person name="Lei M."/>
            <person name="Yu H."/>
            <person name="Li Y."/>
            <person name="Xu H."/>
            <person name="Wei S."/>
            <person name="He X."/>
            <person name="Fang L."/>
            <person name="Zhang Z."/>
            <person name="Zhang Y."/>
            <person name="Huang X."/>
            <person name="Su Z."/>
            <person name="Tong W."/>
            <person name="Li J."/>
            <person name="Tong Z."/>
            <person name="Li S."/>
            <person name="Ye J."/>
            <person name="Wang L."/>
            <person name="Fang L."/>
            <person name="Lei T."/>
            <person name="Chen C."/>
            <person name="Chen H."/>
            <person name="Xu Z."/>
            <person name="Li H."/>
            <person name="Huang H."/>
            <person name="Zhang F."/>
            <person name="Xu H."/>
            <person name="Li N."/>
            <person name="Zhao C."/>
            <person name="Li S."/>
            <person name="Dong L."/>
            <person name="Huang Y."/>
            <person name="Li L."/>
            <person name="Xi Y."/>
            <person name="Qi Q."/>
            <person name="Li W."/>
            <person name="Zhang B."/>
            <person name="Hu W."/>
            <person name="Zhang Y."/>
            <person name="Tian X."/>
            <person name="Jiao Y."/>
            <person name="Liang X."/>
            <person name="Jin J."/>
            <person name="Gao L."/>
            <person name="Zheng W."/>
            <person name="Hao B."/>
            <person name="Liu S."/>
            <person name="Wang W."/>
            <person name="Yuan L."/>
            <person name="Cao M."/>
            <person name="McDermott J."/>
            <person name="Samudrala R."/>
            <person name="Wang J."/>
            <person name="Wong G.K."/>
            <person name="Yang H."/>
        </authorList>
    </citation>
    <scope>NUCLEOTIDE SEQUENCE [LARGE SCALE GENOMIC DNA]</scope>
</reference>
<protein>
    <submittedName>
        <fullName evidence="2">Uncharacterized protein</fullName>
    </submittedName>
</protein>
<feature type="compositionally biased region" description="Basic residues" evidence="1">
    <location>
        <begin position="78"/>
        <end position="87"/>
    </location>
</feature>
<proteinExistence type="predicted"/>
<dbReference type="Proteomes" id="UP000007752">
    <property type="component" value="Chromosome 6"/>
</dbReference>
<feature type="compositionally biased region" description="Basic and acidic residues" evidence="1">
    <location>
        <begin position="9"/>
        <end position="20"/>
    </location>
</feature>
<reference evidence="2" key="2">
    <citation type="submission" date="2008-12" db="EMBL/GenBank/DDBJ databases">
        <title>Improved gene annotation of the rice (Oryza sativa) genomes.</title>
        <authorList>
            <person name="Wang J."/>
            <person name="Li R."/>
            <person name="Fan W."/>
            <person name="Huang Q."/>
            <person name="Zhang J."/>
            <person name="Zhou Y."/>
            <person name="Hu Y."/>
            <person name="Zi S."/>
            <person name="Li J."/>
            <person name="Ni P."/>
            <person name="Zheng H."/>
            <person name="Zhang Y."/>
            <person name="Zhao M."/>
            <person name="Hao Q."/>
            <person name="McDermott J."/>
            <person name="Samudrala R."/>
            <person name="Kristiansen K."/>
            <person name="Wong G.K.-S."/>
        </authorList>
    </citation>
    <scope>NUCLEOTIDE SEQUENCE</scope>
</reference>